<evidence type="ECO:0000256" key="3">
    <source>
        <dbReference type="ARBA" id="ARBA00022845"/>
    </source>
</evidence>
<dbReference type="InterPro" id="IPR023398">
    <property type="entry name" value="TIF_eIF4e-like"/>
</dbReference>
<protein>
    <recommendedName>
        <fullName evidence="6">eIF-4F 25 kDa subunit</fullName>
    </recommendedName>
</protein>
<organism evidence="8 9">
    <name type="scientific">Brassicogethes aeneus</name>
    <name type="common">Rape pollen beetle</name>
    <name type="synonym">Meligethes aeneus</name>
    <dbReference type="NCBI Taxonomy" id="1431903"/>
    <lineage>
        <taxon>Eukaryota</taxon>
        <taxon>Metazoa</taxon>
        <taxon>Ecdysozoa</taxon>
        <taxon>Arthropoda</taxon>
        <taxon>Hexapoda</taxon>
        <taxon>Insecta</taxon>
        <taxon>Pterygota</taxon>
        <taxon>Neoptera</taxon>
        <taxon>Endopterygota</taxon>
        <taxon>Coleoptera</taxon>
        <taxon>Polyphaga</taxon>
        <taxon>Cucujiformia</taxon>
        <taxon>Nitidulidae</taxon>
        <taxon>Meligethinae</taxon>
        <taxon>Brassicogethes</taxon>
    </lineage>
</organism>
<dbReference type="SUPFAM" id="SSF55418">
    <property type="entry name" value="eIF4e-like"/>
    <property type="match status" value="1"/>
</dbReference>
<evidence type="ECO:0000313" key="9">
    <source>
        <dbReference type="Proteomes" id="UP001154078"/>
    </source>
</evidence>
<evidence type="ECO:0000256" key="5">
    <source>
        <dbReference type="ARBA" id="ARBA00022917"/>
    </source>
</evidence>
<dbReference type="EMBL" id="OV121136">
    <property type="protein sequence ID" value="CAH0556594.1"/>
    <property type="molecule type" value="Genomic_DNA"/>
</dbReference>
<dbReference type="OrthoDB" id="590761at2759"/>
<evidence type="ECO:0000256" key="1">
    <source>
        <dbReference type="ARBA" id="ARBA00009860"/>
    </source>
</evidence>
<keyword evidence="2 7" id="KW-0396">Initiation factor</keyword>
<evidence type="ECO:0000256" key="2">
    <source>
        <dbReference type="ARBA" id="ARBA00022540"/>
    </source>
</evidence>
<accession>A0A9P0B6B9</accession>
<dbReference type="Gene3D" id="3.30.760.10">
    <property type="entry name" value="RNA Cap, Translation Initiation Factor Eif4e"/>
    <property type="match status" value="1"/>
</dbReference>
<name>A0A9P0B6B9_BRAAE</name>
<dbReference type="InterPro" id="IPR001040">
    <property type="entry name" value="TIF_eIF_4E"/>
</dbReference>
<keyword evidence="3" id="KW-0810">Translation regulation</keyword>
<dbReference type="GO" id="GO:0016281">
    <property type="term" value="C:eukaryotic translation initiation factor 4F complex"/>
    <property type="evidence" value="ECO:0007669"/>
    <property type="project" value="TreeGrafter"/>
</dbReference>
<dbReference type="GO" id="GO:0003743">
    <property type="term" value="F:translation initiation factor activity"/>
    <property type="evidence" value="ECO:0007669"/>
    <property type="project" value="UniProtKB-KW"/>
</dbReference>
<keyword evidence="5 7" id="KW-0648">Protein biosynthesis</keyword>
<dbReference type="PANTHER" id="PTHR11960:SF8">
    <property type="entry name" value="EUKARYOTIC TRANSLATION INITIATION FACTOR 4E1-RELATED"/>
    <property type="match status" value="1"/>
</dbReference>
<dbReference type="GO" id="GO:0000340">
    <property type="term" value="F:RNA 7-methylguanosine cap binding"/>
    <property type="evidence" value="ECO:0007669"/>
    <property type="project" value="TreeGrafter"/>
</dbReference>
<evidence type="ECO:0000256" key="6">
    <source>
        <dbReference type="ARBA" id="ARBA00032656"/>
    </source>
</evidence>
<dbReference type="InterPro" id="IPR019770">
    <property type="entry name" value="TIF_eIF_4E_CS"/>
</dbReference>
<dbReference type="Pfam" id="PF01652">
    <property type="entry name" value="IF4E"/>
    <property type="match status" value="1"/>
</dbReference>
<dbReference type="PANTHER" id="PTHR11960">
    <property type="entry name" value="EUKARYOTIC TRANSLATION INITIATION FACTOR 4E RELATED"/>
    <property type="match status" value="1"/>
</dbReference>
<comment type="similarity">
    <text evidence="1 7">Belongs to the eukaryotic initiation factor 4E family.</text>
</comment>
<dbReference type="GO" id="GO:0006417">
    <property type="term" value="P:regulation of translation"/>
    <property type="evidence" value="ECO:0007669"/>
    <property type="project" value="UniProtKB-KW"/>
</dbReference>
<evidence type="ECO:0000256" key="7">
    <source>
        <dbReference type="RuleBase" id="RU004374"/>
    </source>
</evidence>
<reference evidence="8" key="1">
    <citation type="submission" date="2021-12" db="EMBL/GenBank/DDBJ databases">
        <authorList>
            <person name="King R."/>
        </authorList>
    </citation>
    <scope>NUCLEOTIDE SEQUENCE</scope>
</reference>
<evidence type="ECO:0000256" key="4">
    <source>
        <dbReference type="ARBA" id="ARBA00022884"/>
    </source>
</evidence>
<sequence>MFIKYFLFLKKNEIKTSKLARILNHVVNSKIMVKIPYPSYKKTCSSAIKMSNSVEIENEKNDQKSDINEIEQMDYSIKHPLQNCWTLWYYENDRTQTWEKNQKEIVSFQTVEDFWSLYNHVKPASELRQGTDYSLFKQGIKPMWEDGANKRGGRWLISLDKKQRNNELDRYWLDIILCLIGEAFEHSDEVCGAVVNIRQKGDKIGVWTSDASNSAAVVEIGKKLKERLNIPPRTTLGYEIHKDTIDKTGSVSKYSYTV</sequence>
<gene>
    <name evidence="8" type="ORF">MELIAE_LOCUS7497</name>
</gene>
<proteinExistence type="inferred from homology"/>
<dbReference type="AlphaFoldDB" id="A0A9P0B6B9"/>
<keyword evidence="9" id="KW-1185">Reference proteome</keyword>
<keyword evidence="4 7" id="KW-0694">RNA-binding</keyword>
<dbReference type="Proteomes" id="UP001154078">
    <property type="component" value="Chromosome 5"/>
</dbReference>
<evidence type="ECO:0000313" key="8">
    <source>
        <dbReference type="EMBL" id="CAH0556594.1"/>
    </source>
</evidence>
<dbReference type="PROSITE" id="PS00813">
    <property type="entry name" value="IF4E"/>
    <property type="match status" value="1"/>
</dbReference>